<keyword evidence="2" id="KW-1185">Reference proteome</keyword>
<gene>
    <name evidence="1" type="ORF">HPB50_008880</name>
</gene>
<evidence type="ECO:0000313" key="2">
    <source>
        <dbReference type="Proteomes" id="UP000821845"/>
    </source>
</evidence>
<organism evidence="1 2">
    <name type="scientific">Hyalomma asiaticum</name>
    <name type="common">Tick</name>
    <dbReference type="NCBI Taxonomy" id="266040"/>
    <lineage>
        <taxon>Eukaryota</taxon>
        <taxon>Metazoa</taxon>
        <taxon>Ecdysozoa</taxon>
        <taxon>Arthropoda</taxon>
        <taxon>Chelicerata</taxon>
        <taxon>Arachnida</taxon>
        <taxon>Acari</taxon>
        <taxon>Parasitiformes</taxon>
        <taxon>Ixodida</taxon>
        <taxon>Ixodoidea</taxon>
        <taxon>Ixodidae</taxon>
        <taxon>Hyalomminae</taxon>
        <taxon>Hyalomma</taxon>
    </lineage>
</organism>
<dbReference type="Proteomes" id="UP000821845">
    <property type="component" value="Chromosome 7"/>
</dbReference>
<name>A0ACB7RSN8_HYAAI</name>
<accession>A0ACB7RSN8</accession>
<sequence length="126" mass="14400">MKWKRLEVMALGWQALLAASVVASLIWILSRAFKQQLMPPPGSKFPPMPPTSSVIGHLELVDPLLHKKALLLAKDYGPVFRLKLFTREVVIINDLENLKAFCAVNELLDRPDELNRGREFYNGWFN</sequence>
<reference evidence="1" key="1">
    <citation type="submission" date="2020-05" db="EMBL/GenBank/DDBJ databases">
        <title>Large-scale comparative analyses of tick genomes elucidate their genetic diversity and vector capacities.</title>
        <authorList>
            <person name="Jia N."/>
            <person name="Wang J."/>
            <person name="Shi W."/>
            <person name="Du L."/>
            <person name="Sun Y."/>
            <person name="Zhan W."/>
            <person name="Jiang J."/>
            <person name="Wang Q."/>
            <person name="Zhang B."/>
            <person name="Ji P."/>
            <person name="Sakyi L.B."/>
            <person name="Cui X."/>
            <person name="Yuan T."/>
            <person name="Jiang B."/>
            <person name="Yang W."/>
            <person name="Lam T.T.-Y."/>
            <person name="Chang Q."/>
            <person name="Ding S."/>
            <person name="Wang X."/>
            <person name="Zhu J."/>
            <person name="Ruan X."/>
            <person name="Zhao L."/>
            <person name="Wei J."/>
            <person name="Que T."/>
            <person name="Du C."/>
            <person name="Cheng J."/>
            <person name="Dai P."/>
            <person name="Han X."/>
            <person name="Huang E."/>
            <person name="Gao Y."/>
            <person name="Liu J."/>
            <person name="Shao H."/>
            <person name="Ye R."/>
            <person name="Li L."/>
            <person name="Wei W."/>
            <person name="Wang X."/>
            <person name="Wang C."/>
            <person name="Yang T."/>
            <person name="Huo Q."/>
            <person name="Li W."/>
            <person name="Guo W."/>
            <person name="Chen H."/>
            <person name="Zhou L."/>
            <person name="Ni X."/>
            <person name="Tian J."/>
            <person name="Zhou Y."/>
            <person name="Sheng Y."/>
            <person name="Liu T."/>
            <person name="Pan Y."/>
            <person name="Xia L."/>
            <person name="Li J."/>
            <person name="Zhao F."/>
            <person name="Cao W."/>
        </authorList>
    </citation>
    <scope>NUCLEOTIDE SEQUENCE</scope>
    <source>
        <strain evidence="1">Hyas-2018</strain>
    </source>
</reference>
<protein>
    <submittedName>
        <fullName evidence="1">Uncharacterized protein</fullName>
    </submittedName>
</protein>
<evidence type="ECO:0000313" key="1">
    <source>
        <dbReference type="EMBL" id="KAH6925711.1"/>
    </source>
</evidence>
<comment type="caution">
    <text evidence="1">The sequence shown here is derived from an EMBL/GenBank/DDBJ whole genome shotgun (WGS) entry which is preliminary data.</text>
</comment>
<dbReference type="EMBL" id="CM023487">
    <property type="protein sequence ID" value="KAH6925711.1"/>
    <property type="molecule type" value="Genomic_DNA"/>
</dbReference>
<proteinExistence type="predicted"/>